<accession>A0ABQ6CTU7</accession>
<dbReference type="EMBL" id="BSPC01000068">
    <property type="protein sequence ID" value="GLS22987.1"/>
    <property type="molecule type" value="Genomic_DNA"/>
</dbReference>
<dbReference type="InterPro" id="IPR039365">
    <property type="entry name" value="IS701-like"/>
</dbReference>
<gene>
    <name evidence="3" type="ORF">GCM10007874_60070</name>
</gene>
<evidence type="ECO:0000313" key="3">
    <source>
        <dbReference type="EMBL" id="GLS22987.1"/>
    </source>
</evidence>
<comment type="caution">
    <text evidence="3">The sequence shown here is derived from an EMBL/GenBank/DDBJ whole genome shotgun (WGS) entry which is preliminary data.</text>
</comment>
<dbReference type="Pfam" id="PF13546">
    <property type="entry name" value="DDE_5"/>
    <property type="match status" value="1"/>
</dbReference>
<evidence type="ECO:0000259" key="2">
    <source>
        <dbReference type="Pfam" id="PF13546"/>
    </source>
</evidence>
<proteinExistence type="predicted"/>
<feature type="region of interest" description="Disordered" evidence="1">
    <location>
        <begin position="63"/>
        <end position="83"/>
    </location>
</feature>
<dbReference type="PANTHER" id="PTHR33627">
    <property type="entry name" value="TRANSPOSASE"/>
    <property type="match status" value="1"/>
</dbReference>
<dbReference type="PANTHER" id="PTHR33627:SF1">
    <property type="entry name" value="TRANSPOSASE"/>
    <property type="match status" value="1"/>
</dbReference>
<sequence>MIFQTKPQIALEQIKIALEAGVARGVVLADVGYGVDGGFRSGITAFGLAYVVGVQSTLSVWPPGQKPLPPKPRGGRERTSSQELFCDVHAAKP</sequence>
<keyword evidence="4" id="KW-1185">Reference proteome</keyword>
<name>A0ABQ6CTU7_9HYPH</name>
<reference evidence="4" key="1">
    <citation type="journal article" date="2019" name="Int. J. Syst. Evol. Microbiol.">
        <title>The Global Catalogue of Microorganisms (GCM) 10K type strain sequencing project: providing services to taxonomists for standard genome sequencing and annotation.</title>
        <authorList>
            <consortium name="The Broad Institute Genomics Platform"/>
            <consortium name="The Broad Institute Genome Sequencing Center for Infectious Disease"/>
            <person name="Wu L."/>
            <person name="Ma J."/>
        </authorList>
    </citation>
    <scope>NUCLEOTIDE SEQUENCE [LARGE SCALE GENOMIC DNA]</scope>
    <source>
        <strain evidence="4">NBRC 101365</strain>
    </source>
</reference>
<feature type="domain" description="Transposase IS701-like DDE" evidence="2">
    <location>
        <begin position="3"/>
        <end position="78"/>
    </location>
</feature>
<protein>
    <recommendedName>
        <fullName evidence="2">Transposase IS701-like DDE domain-containing protein</fullName>
    </recommendedName>
</protein>
<dbReference type="Proteomes" id="UP001156882">
    <property type="component" value="Unassembled WGS sequence"/>
</dbReference>
<organism evidence="3 4">
    <name type="scientific">Labrys miyagiensis</name>
    <dbReference type="NCBI Taxonomy" id="346912"/>
    <lineage>
        <taxon>Bacteria</taxon>
        <taxon>Pseudomonadati</taxon>
        <taxon>Pseudomonadota</taxon>
        <taxon>Alphaproteobacteria</taxon>
        <taxon>Hyphomicrobiales</taxon>
        <taxon>Xanthobacteraceae</taxon>
        <taxon>Labrys</taxon>
    </lineage>
</organism>
<evidence type="ECO:0000313" key="4">
    <source>
        <dbReference type="Proteomes" id="UP001156882"/>
    </source>
</evidence>
<evidence type="ECO:0000256" key="1">
    <source>
        <dbReference type="SAM" id="MobiDB-lite"/>
    </source>
</evidence>
<dbReference type="InterPro" id="IPR038721">
    <property type="entry name" value="IS701-like_DDE_dom"/>
</dbReference>